<gene>
    <name evidence="1" type="primary">ORF5686</name>
</gene>
<protein>
    <submittedName>
        <fullName evidence="1">Uncharacterized protein</fullName>
    </submittedName>
</protein>
<name>A0A0B6XZH8_9EUPU</name>
<reference evidence="1" key="1">
    <citation type="submission" date="2014-12" db="EMBL/GenBank/DDBJ databases">
        <title>Insight into the proteome of Arion vulgaris.</title>
        <authorList>
            <person name="Aradska J."/>
            <person name="Bulat T."/>
            <person name="Smidak R."/>
            <person name="Sarate P."/>
            <person name="Gangsoo J."/>
            <person name="Sialana F."/>
            <person name="Bilban M."/>
            <person name="Lubec G."/>
        </authorList>
    </citation>
    <scope>NUCLEOTIDE SEQUENCE</scope>
    <source>
        <tissue evidence="1">Skin</tissue>
    </source>
</reference>
<evidence type="ECO:0000313" key="1">
    <source>
        <dbReference type="EMBL" id="CEK48926.1"/>
    </source>
</evidence>
<proteinExistence type="predicted"/>
<organism evidence="1">
    <name type="scientific">Arion vulgaris</name>
    <dbReference type="NCBI Taxonomy" id="1028688"/>
    <lineage>
        <taxon>Eukaryota</taxon>
        <taxon>Metazoa</taxon>
        <taxon>Spiralia</taxon>
        <taxon>Lophotrochozoa</taxon>
        <taxon>Mollusca</taxon>
        <taxon>Gastropoda</taxon>
        <taxon>Heterobranchia</taxon>
        <taxon>Euthyneura</taxon>
        <taxon>Panpulmonata</taxon>
        <taxon>Eupulmonata</taxon>
        <taxon>Stylommatophora</taxon>
        <taxon>Helicina</taxon>
        <taxon>Arionoidea</taxon>
        <taxon>Arionidae</taxon>
        <taxon>Arion</taxon>
    </lineage>
</organism>
<accession>A0A0B6XZH8</accession>
<dbReference type="EMBL" id="HACG01002061">
    <property type="protein sequence ID" value="CEK48926.1"/>
    <property type="molecule type" value="Transcribed_RNA"/>
</dbReference>
<dbReference type="AlphaFoldDB" id="A0A0B6XZH8"/>
<sequence length="60" mass="6677">MIVLMANYYFHNPDMSTSQTSFLSSMAQVVMTTYNQTDQCLASSSHLLCPQLSILPSLTN</sequence>